<dbReference type="AlphaFoldDB" id="A0A974CBL9"/>
<dbReference type="Proteomes" id="UP000694892">
    <property type="component" value="Chromosome 8L"/>
</dbReference>
<gene>
    <name evidence="1" type="ORF">XELAEV_18040912mg</name>
</gene>
<proteinExistence type="predicted"/>
<evidence type="ECO:0000313" key="1">
    <source>
        <dbReference type="EMBL" id="OCT69600.1"/>
    </source>
</evidence>
<protein>
    <submittedName>
        <fullName evidence="1">Uncharacterized protein</fullName>
    </submittedName>
</protein>
<dbReference type="EMBL" id="CM004480">
    <property type="protein sequence ID" value="OCT69600.1"/>
    <property type="molecule type" value="Genomic_DNA"/>
</dbReference>
<reference evidence="2" key="1">
    <citation type="journal article" date="2016" name="Nature">
        <title>Genome evolution in the allotetraploid frog Xenopus laevis.</title>
        <authorList>
            <person name="Session A.M."/>
            <person name="Uno Y."/>
            <person name="Kwon T."/>
            <person name="Chapman J.A."/>
            <person name="Toyoda A."/>
            <person name="Takahashi S."/>
            <person name="Fukui A."/>
            <person name="Hikosaka A."/>
            <person name="Suzuki A."/>
            <person name="Kondo M."/>
            <person name="van Heeringen S.J."/>
            <person name="Quigley I."/>
            <person name="Heinz S."/>
            <person name="Ogino H."/>
            <person name="Ochi H."/>
            <person name="Hellsten U."/>
            <person name="Lyons J.B."/>
            <person name="Simakov O."/>
            <person name="Putnam N."/>
            <person name="Stites J."/>
            <person name="Kuroki Y."/>
            <person name="Tanaka T."/>
            <person name="Michiue T."/>
            <person name="Watanabe M."/>
            <person name="Bogdanovic O."/>
            <person name="Lister R."/>
            <person name="Georgiou G."/>
            <person name="Paranjpe S.S."/>
            <person name="van Kruijsbergen I."/>
            <person name="Shu S."/>
            <person name="Carlson J."/>
            <person name="Kinoshita T."/>
            <person name="Ohta Y."/>
            <person name="Mawaribuchi S."/>
            <person name="Jenkins J."/>
            <person name="Grimwood J."/>
            <person name="Schmutz J."/>
            <person name="Mitros T."/>
            <person name="Mozaffari S.V."/>
            <person name="Suzuki Y."/>
            <person name="Haramoto Y."/>
            <person name="Yamamoto T.S."/>
            <person name="Takagi C."/>
            <person name="Heald R."/>
            <person name="Miller K."/>
            <person name="Haudenschild C."/>
            <person name="Kitzman J."/>
            <person name="Nakayama T."/>
            <person name="Izutsu Y."/>
            <person name="Robert J."/>
            <person name="Fortriede J."/>
            <person name="Burns K."/>
            <person name="Lotay V."/>
            <person name="Karimi K."/>
            <person name="Yasuoka Y."/>
            <person name="Dichmann D.S."/>
            <person name="Flajnik M.F."/>
            <person name="Houston D.W."/>
            <person name="Shendure J."/>
            <person name="DuPasquier L."/>
            <person name="Vize P.D."/>
            <person name="Zorn A.M."/>
            <person name="Ito M."/>
            <person name="Marcotte E.M."/>
            <person name="Wallingford J.B."/>
            <person name="Ito Y."/>
            <person name="Asashima M."/>
            <person name="Ueno N."/>
            <person name="Matsuda Y."/>
            <person name="Veenstra G.J."/>
            <person name="Fujiyama A."/>
            <person name="Harland R.M."/>
            <person name="Taira M."/>
            <person name="Rokhsar D.S."/>
        </authorList>
    </citation>
    <scope>NUCLEOTIDE SEQUENCE [LARGE SCALE GENOMIC DNA]</scope>
    <source>
        <strain evidence="2">J</strain>
    </source>
</reference>
<accession>A0A974CBL9</accession>
<evidence type="ECO:0000313" key="2">
    <source>
        <dbReference type="Proteomes" id="UP000694892"/>
    </source>
</evidence>
<organism evidence="1 2">
    <name type="scientific">Xenopus laevis</name>
    <name type="common">African clawed frog</name>
    <dbReference type="NCBI Taxonomy" id="8355"/>
    <lineage>
        <taxon>Eukaryota</taxon>
        <taxon>Metazoa</taxon>
        <taxon>Chordata</taxon>
        <taxon>Craniata</taxon>
        <taxon>Vertebrata</taxon>
        <taxon>Euteleostomi</taxon>
        <taxon>Amphibia</taxon>
        <taxon>Batrachia</taxon>
        <taxon>Anura</taxon>
        <taxon>Pipoidea</taxon>
        <taxon>Pipidae</taxon>
        <taxon>Xenopodinae</taxon>
        <taxon>Xenopus</taxon>
        <taxon>Xenopus</taxon>
    </lineage>
</organism>
<sequence length="98" mass="11191">MSLFPPCASGAVENVQCLPYLNVVCKTSDKGCPRPLLPFSLPLHPHPAVSNPQLQRVNRAFSYSQFWEDQVWVAASTKKKKIKFLSFRKVEFWGLRIN</sequence>
<name>A0A974CBL9_XENLA</name>